<evidence type="ECO:0000313" key="7">
    <source>
        <dbReference type="EMBL" id="KAK1640688.1"/>
    </source>
</evidence>
<protein>
    <submittedName>
        <fullName evidence="7">Cytochrome P450</fullName>
    </submittedName>
</protein>
<gene>
    <name evidence="7" type="ORF">BDP81DRAFT_391344</name>
</gene>
<dbReference type="PANTHER" id="PTHR46300">
    <property type="entry name" value="P450, PUTATIVE (EUROFUNG)-RELATED-RELATED"/>
    <property type="match status" value="1"/>
</dbReference>
<dbReference type="InterPro" id="IPR002401">
    <property type="entry name" value="Cyt_P450_E_grp-I"/>
</dbReference>
<keyword evidence="6" id="KW-0349">Heme</keyword>
<evidence type="ECO:0000256" key="5">
    <source>
        <dbReference type="ARBA" id="ARBA00023033"/>
    </source>
</evidence>
<dbReference type="EMBL" id="JAHMHQ010000004">
    <property type="protein sequence ID" value="KAK1640688.1"/>
    <property type="molecule type" value="Genomic_DNA"/>
</dbReference>
<dbReference type="GO" id="GO:0020037">
    <property type="term" value="F:heme binding"/>
    <property type="evidence" value="ECO:0007669"/>
    <property type="project" value="InterPro"/>
</dbReference>
<dbReference type="SUPFAM" id="SSF48264">
    <property type="entry name" value="Cytochrome P450"/>
    <property type="match status" value="1"/>
</dbReference>
<dbReference type="InterPro" id="IPR036396">
    <property type="entry name" value="Cyt_P450_sf"/>
</dbReference>
<evidence type="ECO:0000256" key="6">
    <source>
        <dbReference type="PIRSR" id="PIRSR602401-1"/>
    </source>
</evidence>
<dbReference type="GeneID" id="85472402"/>
<evidence type="ECO:0000256" key="4">
    <source>
        <dbReference type="ARBA" id="ARBA00023004"/>
    </source>
</evidence>
<comment type="similarity">
    <text evidence="1">Belongs to the cytochrome P450 family.</text>
</comment>
<dbReference type="Gene3D" id="1.10.630.10">
    <property type="entry name" value="Cytochrome P450"/>
    <property type="match status" value="2"/>
</dbReference>
<accession>A0AAJ0EIS3</accession>
<dbReference type="InterPro" id="IPR050364">
    <property type="entry name" value="Cytochrome_P450_fung"/>
</dbReference>
<reference evidence="7" key="1">
    <citation type="submission" date="2021-06" db="EMBL/GenBank/DDBJ databases">
        <title>Comparative genomics, transcriptomics and evolutionary studies reveal genomic signatures of adaptation to plant cell wall in hemibiotrophic fungi.</title>
        <authorList>
            <consortium name="DOE Joint Genome Institute"/>
            <person name="Baroncelli R."/>
            <person name="Diaz J.F."/>
            <person name="Benocci T."/>
            <person name="Peng M."/>
            <person name="Battaglia E."/>
            <person name="Haridas S."/>
            <person name="Andreopoulos W."/>
            <person name="Labutti K."/>
            <person name="Pangilinan J."/>
            <person name="Floch G.L."/>
            <person name="Makela M.R."/>
            <person name="Henrissat B."/>
            <person name="Grigoriev I.V."/>
            <person name="Crouch J.A."/>
            <person name="De Vries R.P."/>
            <person name="Sukno S.A."/>
            <person name="Thon M.R."/>
        </authorList>
    </citation>
    <scope>NUCLEOTIDE SEQUENCE</scope>
    <source>
        <strain evidence="7">CBS 102054</strain>
    </source>
</reference>
<sequence length="441" mass="50616">MDVDAKVEATYSAKEIDQRIWTDLLVDTRNKNHDRSVVGHNGQEVLDKRSSNYSDRPDMFIGQKVASGDLRLVVMRYGDNWRMIHRMVHNILNIKAAVTYVPYQDLENKILLNDLLETPSDFLQHIRRFTYSPSTQMIYGYRCTDNHDPKLLQLFERFENWGKLSGSSSAQLADVYPFIQSLPSAIAPNVRYAKKLYEIESKNYLRHWMMSKKALDDGTGLSCFCNDRLPTIDDYPNLPYIRCCIKESLRWMPTVFLGVPHAAVKDDVYMGYNIPKGATVVNNVWAIHMDEERSPNPRVFDPERFRGDHTTLYQSAMGDTKKRDNFVFGAGRRLCQGIHIAERSLFLGMSRLLWAFDFSPALDAKGNQVKYDIEDLVGGITVQPSEHPTQIKPRSAEKVAIIRDAADKCKQSLDPVTMQWKQVPEGMAFSTWMPDELSDNI</sequence>
<evidence type="ECO:0000256" key="3">
    <source>
        <dbReference type="ARBA" id="ARBA00023002"/>
    </source>
</evidence>
<dbReference type="AlphaFoldDB" id="A0AAJ0EIS3"/>
<keyword evidence="8" id="KW-1185">Reference proteome</keyword>
<evidence type="ECO:0000256" key="1">
    <source>
        <dbReference type="ARBA" id="ARBA00010617"/>
    </source>
</evidence>
<dbReference type="PANTHER" id="PTHR46300:SF2">
    <property type="entry name" value="CYTOCHROME P450 MONOOXYGENASE ALNH-RELATED"/>
    <property type="match status" value="1"/>
</dbReference>
<comment type="caution">
    <text evidence="7">The sequence shown here is derived from an EMBL/GenBank/DDBJ whole genome shotgun (WGS) entry which is preliminary data.</text>
</comment>
<dbReference type="CDD" id="cd11065">
    <property type="entry name" value="CYP64-like"/>
    <property type="match status" value="1"/>
</dbReference>
<dbReference type="GO" id="GO:0005506">
    <property type="term" value="F:iron ion binding"/>
    <property type="evidence" value="ECO:0007669"/>
    <property type="project" value="InterPro"/>
</dbReference>
<dbReference type="Proteomes" id="UP001243989">
    <property type="component" value="Unassembled WGS sequence"/>
</dbReference>
<keyword evidence="5" id="KW-0503">Monooxygenase</keyword>
<dbReference type="GO" id="GO:0016705">
    <property type="term" value="F:oxidoreductase activity, acting on paired donors, with incorporation or reduction of molecular oxygen"/>
    <property type="evidence" value="ECO:0007669"/>
    <property type="project" value="InterPro"/>
</dbReference>
<keyword evidence="2 6" id="KW-0479">Metal-binding</keyword>
<organism evidence="7 8">
    <name type="scientific">Colletotrichum phormii</name>
    <dbReference type="NCBI Taxonomy" id="359342"/>
    <lineage>
        <taxon>Eukaryota</taxon>
        <taxon>Fungi</taxon>
        <taxon>Dikarya</taxon>
        <taxon>Ascomycota</taxon>
        <taxon>Pezizomycotina</taxon>
        <taxon>Sordariomycetes</taxon>
        <taxon>Hypocreomycetidae</taxon>
        <taxon>Glomerellales</taxon>
        <taxon>Glomerellaceae</taxon>
        <taxon>Colletotrichum</taxon>
        <taxon>Colletotrichum acutatum species complex</taxon>
    </lineage>
</organism>
<comment type="cofactor">
    <cofactor evidence="6">
        <name>heme</name>
        <dbReference type="ChEBI" id="CHEBI:30413"/>
    </cofactor>
</comment>
<name>A0AAJ0EIS3_9PEZI</name>
<dbReference type="InterPro" id="IPR001128">
    <property type="entry name" value="Cyt_P450"/>
</dbReference>
<evidence type="ECO:0000313" key="8">
    <source>
        <dbReference type="Proteomes" id="UP001243989"/>
    </source>
</evidence>
<dbReference type="GO" id="GO:0004497">
    <property type="term" value="F:monooxygenase activity"/>
    <property type="evidence" value="ECO:0007669"/>
    <property type="project" value="UniProtKB-KW"/>
</dbReference>
<proteinExistence type="inferred from homology"/>
<dbReference type="PRINTS" id="PR00463">
    <property type="entry name" value="EP450I"/>
</dbReference>
<dbReference type="RefSeq" id="XP_060449295.1">
    <property type="nucleotide sequence ID" value="XM_060587540.1"/>
</dbReference>
<keyword evidence="3" id="KW-0560">Oxidoreductase</keyword>
<dbReference type="Pfam" id="PF00067">
    <property type="entry name" value="p450"/>
    <property type="match status" value="2"/>
</dbReference>
<feature type="binding site" description="axial binding residue" evidence="6">
    <location>
        <position position="335"/>
    </location>
    <ligand>
        <name>heme</name>
        <dbReference type="ChEBI" id="CHEBI:30413"/>
    </ligand>
    <ligandPart>
        <name>Fe</name>
        <dbReference type="ChEBI" id="CHEBI:18248"/>
    </ligandPart>
</feature>
<evidence type="ECO:0000256" key="2">
    <source>
        <dbReference type="ARBA" id="ARBA00022723"/>
    </source>
</evidence>
<keyword evidence="4 6" id="KW-0408">Iron</keyword>